<dbReference type="PANTHER" id="PTHR48081">
    <property type="entry name" value="AB HYDROLASE SUPERFAMILY PROTEIN C4A8.06C"/>
    <property type="match status" value="1"/>
</dbReference>
<evidence type="ECO:0000259" key="2">
    <source>
        <dbReference type="Pfam" id="PF20434"/>
    </source>
</evidence>
<evidence type="ECO:0000313" key="3">
    <source>
        <dbReference type="EMBL" id="VEP16599.1"/>
    </source>
</evidence>
<dbReference type="InterPro" id="IPR050300">
    <property type="entry name" value="GDXG_lipolytic_enzyme"/>
</dbReference>
<dbReference type="Gene3D" id="3.40.50.1820">
    <property type="entry name" value="alpha/beta hydrolase"/>
    <property type="match status" value="1"/>
</dbReference>
<evidence type="ECO:0000256" key="1">
    <source>
        <dbReference type="ARBA" id="ARBA00022801"/>
    </source>
</evidence>
<dbReference type="InterPro" id="IPR029058">
    <property type="entry name" value="AB_hydrolase_fold"/>
</dbReference>
<dbReference type="SUPFAM" id="SSF53474">
    <property type="entry name" value="alpha/beta-Hydrolases"/>
    <property type="match status" value="1"/>
</dbReference>
<protein>
    <recommendedName>
        <fullName evidence="2">BD-FAE-like domain-containing protein</fullName>
    </recommendedName>
</protein>
<proteinExistence type="predicted"/>
<dbReference type="PANTHER" id="PTHR48081:SF13">
    <property type="entry name" value="ALPHA_BETA HYDROLASE"/>
    <property type="match status" value="1"/>
</dbReference>
<name>A0A563VYU6_9CYAN</name>
<accession>A0A563VYU6</accession>
<dbReference type="EMBL" id="CAACVJ010000412">
    <property type="protein sequence ID" value="VEP16599.1"/>
    <property type="molecule type" value="Genomic_DNA"/>
</dbReference>
<reference evidence="3 4" key="1">
    <citation type="submission" date="2019-01" db="EMBL/GenBank/DDBJ databases">
        <authorList>
            <person name="Brito A."/>
        </authorList>
    </citation>
    <scope>NUCLEOTIDE SEQUENCE [LARGE SCALE GENOMIC DNA]</scope>
    <source>
        <strain evidence="3">1</strain>
    </source>
</reference>
<dbReference type="GO" id="GO:0016787">
    <property type="term" value="F:hydrolase activity"/>
    <property type="evidence" value="ECO:0007669"/>
    <property type="project" value="UniProtKB-KW"/>
</dbReference>
<dbReference type="Proteomes" id="UP000320055">
    <property type="component" value="Unassembled WGS sequence"/>
</dbReference>
<organism evidence="3 4">
    <name type="scientific">Hyella patelloides LEGE 07179</name>
    <dbReference type="NCBI Taxonomy" id="945734"/>
    <lineage>
        <taxon>Bacteria</taxon>
        <taxon>Bacillati</taxon>
        <taxon>Cyanobacteriota</taxon>
        <taxon>Cyanophyceae</taxon>
        <taxon>Pleurocapsales</taxon>
        <taxon>Hyellaceae</taxon>
        <taxon>Hyella</taxon>
    </lineage>
</organism>
<dbReference type="Pfam" id="PF20434">
    <property type="entry name" value="BD-FAE"/>
    <property type="match status" value="1"/>
</dbReference>
<keyword evidence="4" id="KW-1185">Reference proteome</keyword>
<gene>
    <name evidence="3" type="ORF">H1P_470012</name>
</gene>
<dbReference type="AlphaFoldDB" id="A0A563VYU6"/>
<sequence length="315" mass="35102">MKILIYGVSFLLLLLSSGCQVKQNEVRVIKDLEYASYEHQGETKSLLLDLYLPQTESNQSVEPLPLLIYIHGGGWREFSKEICPGKIVAERGWAIACINYRYSTEAIFPAQIHDAKGAVRWLRANVEQYNFDPNRFGAWGASAGGHLSSLLGTSEGVANLEGNHGNLNYSSSVQAVCNWYAPTDFTQVKPAFTEAFSPEVSQKYRETPWYLYTVVTTLLLGGSVAEKPELAQAANPITYIDSQDPPFMVLHGDLDKIVPVSQSEILVTALQSQDVPVTFVRKPEMTHSYRGEDGEKFDPELIDLALDFFEQTLTP</sequence>
<evidence type="ECO:0000313" key="4">
    <source>
        <dbReference type="Proteomes" id="UP000320055"/>
    </source>
</evidence>
<dbReference type="InterPro" id="IPR049492">
    <property type="entry name" value="BD-FAE-like_dom"/>
</dbReference>
<dbReference type="OrthoDB" id="24847at2"/>
<dbReference type="RefSeq" id="WP_144866373.1">
    <property type="nucleotide sequence ID" value="NZ_LR213807.1"/>
</dbReference>
<feature type="domain" description="BD-FAE-like" evidence="2">
    <location>
        <begin position="48"/>
        <end position="270"/>
    </location>
</feature>
<keyword evidence="1" id="KW-0378">Hydrolase</keyword>
<dbReference type="PROSITE" id="PS51257">
    <property type="entry name" value="PROKAR_LIPOPROTEIN"/>
    <property type="match status" value="1"/>
</dbReference>